<evidence type="ECO:0000313" key="2">
    <source>
        <dbReference type="Proteomes" id="UP000018747"/>
    </source>
</evidence>
<accession>V6I576</accession>
<gene>
    <name evidence="1" type="ORF">LEP1GSC062_0324</name>
</gene>
<dbReference type="EMBL" id="AHMT02000065">
    <property type="protein sequence ID" value="EQA60384.1"/>
    <property type="molecule type" value="Genomic_DNA"/>
</dbReference>
<evidence type="ECO:0000313" key="1">
    <source>
        <dbReference type="EMBL" id="EQA60384.1"/>
    </source>
</evidence>
<proteinExistence type="predicted"/>
<keyword evidence="2" id="KW-1185">Reference proteome</keyword>
<dbReference type="AlphaFoldDB" id="V6I576"/>
<protein>
    <submittedName>
        <fullName evidence="1">Uncharacterized protein</fullName>
    </submittedName>
</protein>
<dbReference type="Proteomes" id="UP000018747">
    <property type="component" value="Unassembled WGS sequence"/>
</dbReference>
<organism evidence="1 2">
    <name type="scientific">Leptospira alexanderi serovar Manhao 3 str. L 60</name>
    <dbReference type="NCBI Taxonomy" id="1049759"/>
    <lineage>
        <taxon>Bacteria</taxon>
        <taxon>Pseudomonadati</taxon>
        <taxon>Spirochaetota</taxon>
        <taxon>Spirochaetia</taxon>
        <taxon>Leptospirales</taxon>
        <taxon>Leptospiraceae</taxon>
        <taxon>Leptospira</taxon>
    </lineage>
</organism>
<comment type="caution">
    <text evidence="1">The sequence shown here is derived from an EMBL/GenBank/DDBJ whole genome shotgun (WGS) entry which is preliminary data.</text>
</comment>
<reference evidence="1" key="1">
    <citation type="submission" date="2013-05" db="EMBL/GenBank/DDBJ databases">
        <authorList>
            <person name="Harkins D.M."/>
            <person name="Durkin A.S."/>
            <person name="Brinkac L.M."/>
            <person name="Haft D.H."/>
            <person name="Selengut J.D."/>
            <person name="Sanka R."/>
            <person name="DePew J."/>
            <person name="Purushe J."/>
            <person name="Hartskeerl R.A."/>
            <person name="Ahmed A."/>
            <person name="van der Linden H."/>
            <person name="Goris M.G.A."/>
            <person name="Vinetz J.M."/>
            <person name="Sutton G.G."/>
            <person name="Nierman W.C."/>
            <person name="Fouts D.E."/>
        </authorList>
    </citation>
    <scope>NUCLEOTIDE SEQUENCE [LARGE SCALE GENOMIC DNA]</scope>
    <source>
        <strain evidence="1">L 60</strain>
    </source>
</reference>
<name>V6I576_9LEPT</name>
<sequence>MLSRIDLEKAFLDRWKMLLFLMQEIFDIANKKFNKLKKRFISPKCVRTFCLVF</sequence>